<dbReference type="EMBL" id="NEWD01000027">
    <property type="protein sequence ID" value="OXM99886.1"/>
    <property type="molecule type" value="Genomic_DNA"/>
</dbReference>
<dbReference type="Proteomes" id="UP000215433">
    <property type="component" value="Unassembled WGS sequence"/>
</dbReference>
<evidence type="ECO:0000313" key="2">
    <source>
        <dbReference type="Proteomes" id="UP000215433"/>
    </source>
</evidence>
<protein>
    <submittedName>
        <fullName evidence="1">Terminase</fullName>
    </submittedName>
</protein>
<accession>A0A229VWA0</accession>
<dbReference type="OrthoDB" id="3188010at2"/>
<keyword evidence="2" id="KW-1185">Reference proteome</keyword>
<dbReference type="RefSeq" id="WP_093960982.1">
    <property type="nucleotide sequence ID" value="NZ_NEWD01000027.1"/>
</dbReference>
<dbReference type="InterPro" id="IPR027417">
    <property type="entry name" value="P-loop_NTPase"/>
</dbReference>
<organism evidence="1 2">
    <name type="scientific">Bifidobacterium vansinderenii</name>
    <dbReference type="NCBI Taxonomy" id="1984871"/>
    <lineage>
        <taxon>Bacteria</taxon>
        <taxon>Bacillati</taxon>
        <taxon>Actinomycetota</taxon>
        <taxon>Actinomycetes</taxon>
        <taxon>Bifidobacteriales</taxon>
        <taxon>Bifidobacteriaceae</taxon>
        <taxon>Bifidobacterium</taxon>
    </lineage>
</organism>
<proteinExistence type="predicted"/>
<dbReference type="Gene3D" id="3.40.50.300">
    <property type="entry name" value="P-loop containing nucleotide triphosphate hydrolases"/>
    <property type="match status" value="1"/>
</dbReference>
<reference evidence="1 2" key="1">
    <citation type="submission" date="2017-05" db="EMBL/GenBank/DDBJ databases">
        <title>Bifidobacterium vansinderenii sp. nov.</title>
        <authorList>
            <person name="Lugli G.A."/>
            <person name="Duranti S."/>
            <person name="Mangifesta M."/>
        </authorList>
    </citation>
    <scope>NUCLEOTIDE SEQUENCE [LARGE SCALE GENOMIC DNA]</scope>
    <source>
        <strain evidence="1 2">Tam10B</strain>
    </source>
</reference>
<evidence type="ECO:0000313" key="1">
    <source>
        <dbReference type="EMBL" id="OXM99886.1"/>
    </source>
</evidence>
<sequence>MVELHGCTEPRLWTKPLRELSEESSLGYEVIDYAEHVLHVSLRPWQRWLLIHMLELREDGSYRFSKVIILVARQNGKTTLGAVLADWWLHVDSRRHPDRVPPVEFLIVGVSQSLDNAREPWDRVVTWCNPLPRSMAEQQLVIPALQEHTLPISFTNGKEHITADNLASYEIRAVKSARGKPAARVLMDELREQKTFDGWNAVEPTTSSFWSGMLVCLSNAGDATSVVLQKQRDAALTQIDEFEQNVGAGLMTPAEYALQRPEMCDTGLFEWSAPDGCALDDEAAIRQSNPSIGFGGKSVASVRSKIQGMTEAGYRTEYLCQWVTADVEPPFPQPAWLAGVDPDSHRAEGAPTYWGVDTSADRGYSTIAVVSKRDDGNWHGEIVARRPGIDWLIRWFRERPAKHYRVAFQGRGAPVSSVAELLHNLPNVETVPVTGPDVAASFGRMWDAVSACEPGAKSDSLKLFHRPSPVLDDAAKMSATRKLGDGAWGLDRQKSLVDAAPLIALGMALWLAENEGRQSSKLYPSAYAGRSTGLLMV</sequence>
<gene>
    <name evidence="1" type="ORF">Tam10B_1849</name>
</gene>
<dbReference type="AlphaFoldDB" id="A0A229VWA0"/>
<comment type="caution">
    <text evidence="1">The sequence shown here is derived from an EMBL/GenBank/DDBJ whole genome shotgun (WGS) entry which is preliminary data.</text>
</comment>
<name>A0A229VWA0_9BIFI</name>